<keyword evidence="1" id="KW-0472">Membrane</keyword>
<dbReference type="AlphaFoldDB" id="A0A064CI99"/>
<reference evidence="2" key="1">
    <citation type="submission" date="2014-05" db="EMBL/GenBank/DDBJ databases">
        <title>Genome sequence of Mycobacterium aromaticivorans strain JS19b1T (= DSM 45407T).</title>
        <authorList>
            <person name="Kwak Y."/>
            <person name="Park G.-S."/>
            <person name="Li Q.X."/>
            <person name="Lee S.-E."/>
            <person name="Shin J.-H."/>
        </authorList>
    </citation>
    <scope>NUCLEOTIDE SEQUENCE [LARGE SCALE GENOMIC DNA]</scope>
    <source>
        <strain evidence="2">JS19b1</strain>
    </source>
</reference>
<gene>
    <name evidence="2" type="ORF">Y900_005815</name>
</gene>
<feature type="transmembrane region" description="Helical" evidence="1">
    <location>
        <begin position="79"/>
        <end position="97"/>
    </location>
</feature>
<accession>A0A064CI99</accession>
<comment type="caution">
    <text evidence="2">The sequence shown here is derived from an EMBL/GenBank/DDBJ whole genome shotgun (WGS) entry which is preliminary data.</text>
</comment>
<protein>
    <submittedName>
        <fullName evidence="2">Uncharacterized protein</fullName>
    </submittedName>
</protein>
<dbReference type="OrthoDB" id="4763623at2"/>
<keyword evidence="1" id="KW-1133">Transmembrane helix</keyword>
<evidence type="ECO:0000313" key="2">
    <source>
        <dbReference type="EMBL" id="KDE98468.1"/>
    </source>
</evidence>
<dbReference type="Proteomes" id="UP000022835">
    <property type="component" value="Unassembled WGS sequence"/>
</dbReference>
<keyword evidence="3" id="KW-1185">Reference proteome</keyword>
<dbReference type="EMBL" id="JALN02000001">
    <property type="protein sequence ID" value="KDE98468.1"/>
    <property type="molecule type" value="Genomic_DNA"/>
</dbReference>
<name>A0A064CI99_9MYCO</name>
<sequence>MPRITRGGLVSGAVVFSSAALLFFGGHRFWTENHSQTPPSVAAADASLAAPTSARAAPLPTSAKPRAMPLTAQRAREQAIPAAVVLIIAVVSVAVLLKRGRT</sequence>
<proteinExistence type="predicted"/>
<feature type="transmembrane region" description="Helical" evidence="1">
    <location>
        <begin position="7"/>
        <end position="30"/>
    </location>
</feature>
<keyword evidence="1" id="KW-0812">Transmembrane</keyword>
<dbReference type="RefSeq" id="WP_036339986.1">
    <property type="nucleotide sequence ID" value="NZ_JALN02000001.1"/>
</dbReference>
<organism evidence="2 3">
    <name type="scientific">Mycolicibacterium aromaticivorans JS19b1 = JCM 16368</name>
    <dbReference type="NCBI Taxonomy" id="1440774"/>
    <lineage>
        <taxon>Bacteria</taxon>
        <taxon>Bacillati</taxon>
        <taxon>Actinomycetota</taxon>
        <taxon>Actinomycetes</taxon>
        <taxon>Mycobacteriales</taxon>
        <taxon>Mycobacteriaceae</taxon>
        <taxon>Mycolicibacterium</taxon>
    </lineage>
</organism>
<evidence type="ECO:0000313" key="3">
    <source>
        <dbReference type="Proteomes" id="UP000022835"/>
    </source>
</evidence>
<evidence type="ECO:0000256" key="1">
    <source>
        <dbReference type="SAM" id="Phobius"/>
    </source>
</evidence>